<accession>A0ABU2ZR69</accession>
<evidence type="ECO:0000313" key="1">
    <source>
        <dbReference type="EMBL" id="MDT0594905.1"/>
    </source>
</evidence>
<dbReference type="Proteomes" id="UP001253545">
    <property type="component" value="Unassembled WGS sequence"/>
</dbReference>
<protein>
    <submittedName>
        <fullName evidence="1">Uncharacterized protein</fullName>
    </submittedName>
</protein>
<evidence type="ECO:0000313" key="2">
    <source>
        <dbReference type="Proteomes" id="UP001253545"/>
    </source>
</evidence>
<proteinExistence type="predicted"/>
<dbReference type="EMBL" id="JAVRHX010000002">
    <property type="protein sequence ID" value="MDT0594905.1"/>
    <property type="molecule type" value="Genomic_DNA"/>
</dbReference>
<dbReference type="RefSeq" id="WP_311368425.1">
    <property type="nucleotide sequence ID" value="NZ_JAVRHX010000002.1"/>
</dbReference>
<name>A0ABU2ZR69_9ALTE</name>
<comment type="caution">
    <text evidence="1">The sequence shown here is derived from an EMBL/GenBank/DDBJ whole genome shotgun (WGS) entry which is preliminary data.</text>
</comment>
<organism evidence="1 2">
    <name type="scientific">Glaciecola petra</name>
    <dbReference type="NCBI Taxonomy" id="3075602"/>
    <lineage>
        <taxon>Bacteria</taxon>
        <taxon>Pseudomonadati</taxon>
        <taxon>Pseudomonadota</taxon>
        <taxon>Gammaproteobacteria</taxon>
        <taxon>Alteromonadales</taxon>
        <taxon>Alteromonadaceae</taxon>
        <taxon>Glaciecola</taxon>
    </lineage>
</organism>
<keyword evidence="2" id="KW-1185">Reference proteome</keyword>
<gene>
    <name evidence="1" type="ORF">RM552_08645</name>
</gene>
<sequence>MPKSPVDKLLTKHQNLIHSESMKVVSHVQRQQDDWYLHTLMLEGYEVAFKYKRKNPYKSLKGALVNLTYYPSSEEVAGMSFEYMKVVRLKRT</sequence>
<reference evidence="1 2" key="1">
    <citation type="submission" date="2023-09" db="EMBL/GenBank/DDBJ databases">
        <authorList>
            <person name="Rey-Velasco X."/>
        </authorList>
    </citation>
    <scope>NUCLEOTIDE SEQUENCE [LARGE SCALE GENOMIC DNA]</scope>
    <source>
        <strain evidence="1 2">P117</strain>
    </source>
</reference>